<feature type="domain" description="Mycothiol-dependent maleylpyruvate isomerase metal-binding" evidence="1">
    <location>
        <begin position="10"/>
        <end position="129"/>
    </location>
</feature>
<dbReference type="InterPro" id="IPR017520">
    <property type="entry name" value="CHP03086"/>
</dbReference>
<keyword evidence="3" id="KW-1185">Reference proteome</keyword>
<gene>
    <name evidence="2" type="ORF">GCM10010171_51190</name>
</gene>
<dbReference type="EMBL" id="BMRB01000005">
    <property type="protein sequence ID" value="GGS49819.1"/>
    <property type="molecule type" value="Genomic_DNA"/>
</dbReference>
<accession>A0A918GPN4</accession>
<reference evidence="2" key="2">
    <citation type="submission" date="2020-09" db="EMBL/GenBank/DDBJ databases">
        <authorList>
            <person name="Sun Q."/>
            <person name="Ohkuma M."/>
        </authorList>
    </citation>
    <scope>NUCLEOTIDE SEQUENCE</scope>
    <source>
        <strain evidence="2">JCM 3276</strain>
    </source>
</reference>
<evidence type="ECO:0000313" key="3">
    <source>
        <dbReference type="Proteomes" id="UP000660680"/>
    </source>
</evidence>
<reference evidence="2" key="1">
    <citation type="journal article" date="2014" name="Int. J. Syst. Evol. Microbiol.">
        <title>Complete genome sequence of Corynebacterium casei LMG S-19264T (=DSM 44701T), isolated from a smear-ripened cheese.</title>
        <authorList>
            <consortium name="US DOE Joint Genome Institute (JGI-PGF)"/>
            <person name="Walter F."/>
            <person name="Albersmeier A."/>
            <person name="Kalinowski J."/>
            <person name="Ruckert C."/>
        </authorList>
    </citation>
    <scope>NUCLEOTIDE SEQUENCE</scope>
    <source>
        <strain evidence="2">JCM 3276</strain>
    </source>
</reference>
<dbReference type="NCBIfam" id="TIGR03086">
    <property type="entry name" value="TIGR03086 family metal-binding protein"/>
    <property type="match status" value="1"/>
</dbReference>
<comment type="caution">
    <text evidence="2">The sequence shown here is derived from an EMBL/GenBank/DDBJ whole genome shotgun (WGS) entry which is preliminary data.</text>
</comment>
<dbReference type="Pfam" id="PF11716">
    <property type="entry name" value="MDMPI_N"/>
    <property type="match status" value="1"/>
</dbReference>
<dbReference type="NCBIfam" id="TIGR03083">
    <property type="entry name" value="maleylpyruvate isomerase family mycothiol-dependent enzyme"/>
    <property type="match status" value="1"/>
</dbReference>
<protein>
    <submittedName>
        <fullName evidence="2">TIGR03086 family protein</fullName>
    </submittedName>
</protein>
<dbReference type="SUPFAM" id="SSF109854">
    <property type="entry name" value="DinB/YfiT-like putative metalloenzymes"/>
    <property type="match status" value="1"/>
</dbReference>
<name>A0A918GPN4_9PSEU</name>
<evidence type="ECO:0000259" key="1">
    <source>
        <dbReference type="Pfam" id="PF11716"/>
    </source>
</evidence>
<dbReference type="Gene3D" id="1.20.120.450">
    <property type="entry name" value="dinb family like domain"/>
    <property type="match status" value="1"/>
</dbReference>
<dbReference type="InterPro" id="IPR017517">
    <property type="entry name" value="Maleyloyr_isom"/>
</dbReference>
<organism evidence="2 3">
    <name type="scientific">Actinokineospora fastidiosa</name>
    <dbReference type="NCBI Taxonomy" id="1816"/>
    <lineage>
        <taxon>Bacteria</taxon>
        <taxon>Bacillati</taxon>
        <taxon>Actinomycetota</taxon>
        <taxon>Actinomycetes</taxon>
        <taxon>Pseudonocardiales</taxon>
        <taxon>Pseudonocardiaceae</taxon>
        <taxon>Actinokineospora</taxon>
    </lineage>
</organism>
<dbReference type="Proteomes" id="UP000660680">
    <property type="component" value="Unassembled WGS sequence"/>
</dbReference>
<sequence>MAMQQLAAFDAGIAEFDRRVRLVRDWDAPTPCTEWTVRDLVNHVTREHLWAPYLLRGATIAEVGDRFDGDVLGPDPVDTWVKAATGSIDAFHQRGALVGQVHTSGGPINADEYAWQMIFDLTIHAWDLARGAGLDEHLNPDLVMTVTDELSPYFPVWYGAILDHPVPTPVDADPQDRLIAATGRQP</sequence>
<dbReference type="AlphaFoldDB" id="A0A918GPN4"/>
<dbReference type="InterPro" id="IPR034660">
    <property type="entry name" value="DinB/YfiT-like"/>
</dbReference>
<dbReference type="InterPro" id="IPR024344">
    <property type="entry name" value="MDMPI_metal-binding"/>
</dbReference>
<dbReference type="GO" id="GO:0046872">
    <property type="term" value="F:metal ion binding"/>
    <property type="evidence" value="ECO:0007669"/>
    <property type="project" value="InterPro"/>
</dbReference>
<proteinExistence type="predicted"/>
<evidence type="ECO:0000313" key="2">
    <source>
        <dbReference type="EMBL" id="GGS49819.1"/>
    </source>
</evidence>